<evidence type="ECO:0000313" key="1">
    <source>
        <dbReference type="EMBL" id="CAY68612.1"/>
    </source>
</evidence>
<evidence type="ECO:0000313" key="2">
    <source>
        <dbReference type="Proteomes" id="UP000000314"/>
    </source>
</evidence>
<dbReference type="InParanoid" id="C4QZD8"/>
<gene>
    <name evidence="1" type="ordered locus">PAS_chr2-1_0013</name>
</gene>
<dbReference type="KEGG" id="ppa:PAS_chr2-1_0013"/>
<sequence>MLFHLLLSKNLKIRSDRSSWHSREPLIPLLDCKVTGTGQKYPYMYKTLFKFTEGHMAYSGLSY</sequence>
<dbReference type="AlphaFoldDB" id="C4QZD8"/>
<name>C4QZD8_KOMPG</name>
<dbReference type="Proteomes" id="UP000000314">
    <property type="component" value="Chromosome 2"/>
</dbReference>
<organism evidence="1 2">
    <name type="scientific">Komagataella phaffii (strain GS115 / ATCC 20864)</name>
    <name type="common">Yeast</name>
    <name type="synonym">Pichia pastoris</name>
    <dbReference type="NCBI Taxonomy" id="644223"/>
    <lineage>
        <taxon>Eukaryota</taxon>
        <taxon>Fungi</taxon>
        <taxon>Dikarya</taxon>
        <taxon>Ascomycota</taxon>
        <taxon>Saccharomycotina</taxon>
        <taxon>Pichiomycetes</taxon>
        <taxon>Pichiales</taxon>
        <taxon>Pichiaceae</taxon>
        <taxon>Komagataella</taxon>
    </lineage>
</organism>
<protein>
    <submittedName>
        <fullName evidence="1">Uncharacterized protein</fullName>
    </submittedName>
</protein>
<reference evidence="1 2" key="1">
    <citation type="journal article" date="2009" name="Nat. Biotechnol.">
        <title>Genome sequence of the recombinant protein production host Pichia pastoris.</title>
        <authorList>
            <person name="De Schutter K."/>
            <person name="Lin Y.C."/>
            <person name="Tiels P."/>
            <person name="Van Hecke A."/>
            <person name="Glinka S."/>
            <person name="Weber-Lehmann J."/>
            <person name="Rouze P."/>
            <person name="Van de Peer Y."/>
            <person name="Callewaert N."/>
        </authorList>
    </citation>
    <scope>NUCLEOTIDE SEQUENCE [LARGE SCALE GENOMIC DNA]</scope>
    <source>
        <strain evidence="2">GS115 / ATCC 20864</strain>
    </source>
</reference>
<dbReference type="GeneID" id="8198132"/>
<dbReference type="RefSeq" id="XP_002490892.1">
    <property type="nucleotide sequence ID" value="XM_002490847.1"/>
</dbReference>
<accession>C4QZD8</accession>
<dbReference type="HOGENOM" id="CLU_2886588_0_0_1"/>
<dbReference type="EMBL" id="FN392320">
    <property type="protein sequence ID" value="CAY68612.1"/>
    <property type="molecule type" value="Genomic_DNA"/>
</dbReference>
<keyword evidence="2" id="KW-1185">Reference proteome</keyword>
<proteinExistence type="predicted"/>